<dbReference type="GO" id="GO:0004713">
    <property type="term" value="F:protein tyrosine kinase activity"/>
    <property type="evidence" value="ECO:0007669"/>
    <property type="project" value="TreeGrafter"/>
</dbReference>
<feature type="transmembrane region" description="Helical" evidence="1">
    <location>
        <begin position="174"/>
        <end position="193"/>
    </location>
</feature>
<proteinExistence type="predicted"/>
<keyword evidence="1" id="KW-0812">Transmembrane</keyword>
<keyword evidence="3" id="KW-1185">Reference proteome</keyword>
<sequence>MNHSSQENSMDKRIAKEINLKELYRVIKKRLWLVALITILATIAGWFYGNVNKGPLLYQTSTNIIIGADAEYRKTLQVIIKDTVVLEKVIKELGVEKSPEALASQINVESIDESQVVKISATDLDPEQAVKIANTTAKVFKEEILAIVGFKNVRILSGARFNPNPINESNGNKVILTTFILGIIAGIGLVFLIDSQDHSIKSENDIEKMLGVQVIGSVSRMSRKNISKRKSRQTKLKFRGETIGFK</sequence>
<name>A0A6I1FI98_9BACI</name>
<keyword evidence="1" id="KW-1133">Transmembrane helix</keyword>
<evidence type="ECO:0000313" key="2">
    <source>
        <dbReference type="EMBL" id="KAB7708161.1"/>
    </source>
</evidence>
<dbReference type="EMBL" id="WEIO01000002">
    <property type="protein sequence ID" value="KAB7708161.1"/>
    <property type="molecule type" value="Genomic_DNA"/>
</dbReference>
<comment type="caution">
    <text evidence="2">The sequence shown here is derived from an EMBL/GenBank/DDBJ whole genome shotgun (WGS) entry which is preliminary data.</text>
</comment>
<dbReference type="GO" id="GO:0005886">
    <property type="term" value="C:plasma membrane"/>
    <property type="evidence" value="ECO:0007669"/>
    <property type="project" value="TreeGrafter"/>
</dbReference>
<protein>
    <submittedName>
        <fullName evidence="2">Capsular biosynthesis protein</fullName>
    </submittedName>
</protein>
<gene>
    <name evidence="2" type="ORF">F9802_05505</name>
</gene>
<evidence type="ECO:0000256" key="1">
    <source>
        <dbReference type="SAM" id="Phobius"/>
    </source>
</evidence>
<dbReference type="RefSeq" id="WP_152150146.1">
    <property type="nucleotide sequence ID" value="NZ_WEIO01000002.1"/>
</dbReference>
<dbReference type="AlphaFoldDB" id="A0A6I1FI98"/>
<feature type="transmembrane region" description="Helical" evidence="1">
    <location>
        <begin position="31"/>
        <end position="49"/>
    </location>
</feature>
<organism evidence="2 3">
    <name type="scientific">Bacillus aerolatus</name>
    <dbReference type="NCBI Taxonomy" id="2653354"/>
    <lineage>
        <taxon>Bacteria</taxon>
        <taxon>Bacillati</taxon>
        <taxon>Bacillota</taxon>
        <taxon>Bacilli</taxon>
        <taxon>Bacillales</taxon>
        <taxon>Bacillaceae</taxon>
        <taxon>Bacillus</taxon>
    </lineage>
</organism>
<dbReference type="PANTHER" id="PTHR32309">
    <property type="entry name" value="TYROSINE-PROTEIN KINASE"/>
    <property type="match status" value="1"/>
</dbReference>
<dbReference type="PANTHER" id="PTHR32309:SF13">
    <property type="entry name" value="FERRIC ENTEROBACTIN TRANSPORT PROTEIN FEPE"/>
    <property type="match status" value="1"/>
</dbReference>
<dbReference type="InterPro" id="IPR050445">
    <property type="entry name" value="Bact_polysacc_biosynth/exp"/>
</dbReference>
<dbReference type="Proteomes" id="UP000429595">
    <property type="component" value="Unassembled WGS sequence"/>
</dbReference>
<keyword evidence="1" id="KW-0472">Membrane</keyword>
<evidence type="ECO:0000313" key="3">
    <source>
        <dbReference type="Proteomes" id="UP000429595"/>
    </source>
</evidence>
<accession>A0A6I1FI98</accession>
<reference evidence="2 3" key="1">
    <citation type="submission" date="2019-10" db="EMBL/GenBank/DDBJ databases">
        <title>Bacillus aerolatum sp. nov., isolated from bioaerosol of sport playgrounds.</title>
        <authorList>
            <person name="Chen P."/>
            <person name="Zhang G."/>
        </authorList>
    </citation>
    <scope>NUCLEOTIDE SEQUENCE [LARGE SCALE GENOMIC DNA]</scope>
    <source>
        <strain evidence="2 3">CX253</strain>
    </source>
</reference>